<gene>
    <name evidence="9" type="ORF">B0T24DRAFT_681700</name>
</gene>
<evidence type="ECO:0000256" key="2">
    <source>
        <dbReference type="ARBA" id="ARBA00022692"/>
    </source>
</evidence>
<evidence type="ECO:0000256" key="5">
    <source>
        <dbReference type="ARBA" id="ARBA00038359"/>
    </source>
</evidence>
<keyword evidence="2 7" id="KW-0812">Transmembrane</keyword>
<evidence type="ECO:0000256" key="3">
    <source>
        <dbReference type="ARBA" id="ARBA00022989"/>
    </source>
</evidence>
<feature type="region of interest" description="Disordered" evidence="6">
    <location>
        <begin position="284"/>
        <end position="350"/>
    </location>
</feature>
<evidence type="ECO:0000313" key="9">
    <source>
        <dbReference type="EMBL" id="KAK3369703.1"/>
    </source>
</evidence>
<proteinExistence type="inferred from homology"/>
<evidence type="ECO:0000256" key="6">
    <source>
        <dbReference type="SAM" id="MobiDB-lite"/>
    </source>
</evidence>
<comment type="caution">
    <text evidence="9">The sequence shown here is derived from an EMBL/GenBank/DDBJ whole genome shotgun (WGS) entry which is preliminary data.</text>
</comment>
<keyword evidence="10" id="KW-1185">Reference proteome</keyword>
<keyword evidence="3 7" id="KW-1133">Transmembrane helix</keyword>
<dbReference type="Proteomes" id="UP001287356">
    <property type="component" value="Unassembled WGS sequence"/>
</dbReference>
<feature type="transmembrane region" description="Helical" evidence="7">
    <location>
        <begin position="241"/>
        <end position="260"/>
    </location>
</feature>
<feature type="transmembrane region" description="Helical" evidence="7">
    <location>
        <begin position="180"/>
        <end position="197"/>
    </location>
</feature>
<dbReference type="GO" id="GO:0016020">
    <property type="term" value="C:membrane"/>
    <property type="evidence" value="ECO:0007669"/>
    <property type="project" value="UniProtKB-SubCell"/>
</dbReference>
<evidence type="ECO:0000256" key="1">
    <source>
        <dbReference type="ARBA" id="ARBA00004141"/>
    </source>
</evidence>
<reference evidence="9" key="1">
    <citation type="journal article" date="2023" name="Mol. Phylogenet. Evol.">
        <title>Genome-scale phylogeny and comparative genomics of the fungal order Sordariales.</title>
        <authorList>
            <person name="Hensen N."/>
            <person name="Bonometti L."/>
            <person name="Westerberg I."/>
            <person name="Brannstrom I.O."/>
            <person name="Guillou S."/>
            <person name="Cros-Aarteil S."/>
            <person name="Calhoun S."/>
            <person name="Haridas S."/>
            <person name="Kuo A."/>
            <person name="Mondo S."/>
            <person name="Pangilinan J."/>
            <person name="Riley R."/>
            <person name="LaButti K."/>
            <person name="Andreopoulos B."/>
            <person name="Lipzen A."/>
            <person name="Chen C."/>
            <person name="Yan M."/>
            <person name="Daum C."/>
            <person name="Ng V."/>
            <person name="Clum A."/>
            <person name="Steindorff A."/>
            <person name="Ohm R.A."/>
            <person name="Martin F."/>
            <person name="Silar P."/>
            <person name="Natvig D.O."/>
            <person name="Lalanne C."/>
            <person name="Gautier V."/>
            <person name="Ament-Velasquez S.L."/>
            <person name="Kruys A."/>
            <person name="Hutchinson M.I."/>
            <person name="Powell A.J."/>
            <person name="Barry K."/>
            <person name="Miller A.N."/>
            <person name="Grigoriev I.V."/>
            <person name="Debuchy R."/>
            <person name="Gladieux P."/>
            <person name="Hiltunen Thoren M."/>
            <person name="Johannesson H."/>
        </authorList>
    </citation>
    <scope>NUCLEOTIDE SEQUENCE</scope>
    <source>
        <strain evidence="9">CBS 958.72</strain>
    </source>
</reference>
<comment type="similarity">
    <text evidence="5">Belongs to the SAT4 family.</text>
</comment>
<dbReference type="InterPro" id="IPR049326">
    <property type="entry name" value="Rhodopsin_dom_fungi"/>
</dbReference>
<feature type="transmembrane region" description="Helical" evidence="7">
    <location>
        <begin position="12"/>
        <end position="36"/>
    </location>
</feature>
<evidence type="ECO:0000259" key="8">
    <source>
        <dbReference type="Pfam" id="PF20684"/>
    </source>
</evidence>
<dbReference type="PANTHER" id="PTHR33048">
    <property type="entry name" value="PTH11-LIKE INTEGRAL MEMBRANE PROTEIN (AFU_ORTHOLOGUE AFUA_5G11245)"/>
    <property type="match status" value="1"/>
</dbReference>
<dbReference type="EMBL" id="JAULSN010000006">
    <property type="protein sequence ID" value="KAK3369703.1"/>
    <property type="molecule type" value="Genomic_DNA"/>
</dbReference>
<organism evidence="9 10">
    <name type="scientific">Lasiosphaeria ovina</name>
    <dbReference type="NCBI Taxonomy" id="92902"/>
    <lineage>
        <taxon>Eukaryota</taxon>
        <taxon>Fungi</taxon>
        <taxon>Dikarya</taxon>
        <taxon>Ascomycota</taxon>
        <taxon>Pezizomycotina</taxon>
        <taxon>Sordariomycetes</taxon>
        <taxon>Sordariomycetidae</taxon>
        <taxon>Sordariales</taxon>
        <taxon>Lasiosphaeriaceae</taxon>
        <taxon>Lasiosphaeria</taxon>
    </lineage>
</organism>
<reference evidence="9" key="2">
    <citation type="submission" date="2023-06" db="EMBL/GenBank/DDBJ databases">
        <authorList>
            <consortium name="Lawrence Berkeley National Laboratory"/>
            <person name="Haridas S."/>
            <person name="Hensen N."/>
            <person name="Bonometti L."/>
            <person name="Westerberg I."/>
            <person name="Brannstrom I.O."/>
            <person name="Guillou S."/>
            <person name="Cros-Aarteil S."/>
            <person name="Calhoun S."/>
            <person name="Kuo A."/>
            <person name="Mondo S."/>
            <person name="Pangilinan J."/>
            <person name="Riley R."/>
            <person name="Labutti K."/>
            <person name="Andreopoulos B."/>
            <person name="Lipzen A."/>
            <person name="Chen C."/>
            <person name="Yanf M."/>
            <person name="Daum C."/>
            <person name="Ng V."/>
            <person name="Clum A."/>
            <person name="Steindorff A."/>
            <person name="Ohm R."/>
            <person name="Martin F."/>
            <person name="Silar P."/>
            <person name="Natvig D."/>
            <person name="Lalanne C."/>
            <person name="Gautier V."/>
            <person name="Ament-Velasquez S.L."/>
            <person name="Kruys A."/>
            <person name="Hutchinson M.I."/>
            <person name="Powell A.J."/>
            <person name="Barry K."/>
            <person name="Miller A.N."/>
            <person name="Grigoriev I.V."/>
            <person name="Debuchy R."/>
            <person name="Gladieux P."/>
            <person name="Thoren M.H."/>
            <person name="Johannesson H."/>
        </authorList>
    </citation>
    <scope>NUCLEOTIDE SEQUENCE</scope>
    <source>
        <strain evidence="9">CBS 958.72</strain>
    </source>
</reference>
<keyword evidence="4 7" id="KW-0472">Membrane</keyword>
<evidence type="ECO:0000256" key="4">
    <source>
        <dbReference type="ARBA" id="ARBA00023136"/>
    </source>
</evidence>
<dbReference type="Pfam" id="PF20684">
    <property type="entry name" value="Fung_rhodopsin"/>
    <property type="match status" value="1"/>
</dbReference>
<evidence type="ECO:0000256" key="7">
    <source>
        <dbReference type="SAM" id="Phobius"/>
    </source>
</evidence>
<feature type="compositionally biased region" description="Polar residues" evidence="6">
    <location>
        <begin position="325"/>
        <end position="335"/>
    </location>
</feature>
<evidence type="ECO:0000313" key="10">
    <source>
        <dbReference type="Proteomes" id="UP001287356"/>
    </source>
</evidence>
<dbReference type="InterPro" id="IPR052337">
    <property type="entry name" value="SAT4-like"/>
</dbReference>
<accession>A0AAE0N4C5</accession>
<name>A0AAE0N4C5_9PEZI</name>
<comment type="subcellular location">
    <subcellularLocation>
        <location evidence="1">Membrane</location>
        <topology evidence="1">Multi-pass membrane protein</topology>
    </subcellularLocation>
</comment>
<feature type="transmembrane region" description="Helical" evidence="7">
    <location>
        <begin position="209"/>
        <end position="229"/>
    </location>
</feature>
<feature type="transmembrane region" description="Helical" evidence="7">
    <location>
        <begin position="48"/>
        <end position="70"/>
    </location>
</feature>
<dbReference type="PANTHER" id="PTHR33048:SF47">
    <property type="entry name" value="INTEGRAL MEMBRANE PROTEIN-RELATED"/>
    <property type="match status" value="1"/>
</dbReference>
<feature type="domain" description="Rhodopsin" evidence="8">
    <location>
        <begin position="31"/>
        <end position="264"/>
    </location>
</feature>
<dbReference type="AlphaFoldDB" id="A0AAE0N4C5"/>
<sequence length="365" mass="40492">MAFNVFDDGADGATFVLCIVLTPICIGLTSLRFIMAWRRGRPIRLEDWLALAALFFYLLWVIFALAAVIIENGRSVLQLGQLPPDITRGILISGYVVNTMYVPQQTTAKLSLLVLYHRHFSVDQTFNRLAWAVGIVQVLWAIPSWAIRWANCSPPQKLWYPKTPGSCINSQVLVAAGEPINALIDFIMVGMAIYIVRQLKIKRADKWKLGILFSLGSVSAVVGIIRIGVAYGKIEINNIDLTWLIAQMGTSCICCSVPIYRGLMPQFVKDFFSLITIPSTLFSRSGSTPKNSGKGVGDNPPTIGQNPSRRNLRGRDDWVNLDETGPSQKWETASWQERESARSGSQEGLTVPMKPAKVHRIGDIV</sequence>
<protein>
    <recommendedName>
        <fullName evidence="8">Rhodopsin domain-containing protein</fullName>
    </recommendedName>
</protein>